<evidence type="ECO:0000313" key="1">
    <source>
        <dbReference type="EMBL" id="KPQ32946.1"/>
    </source>
</evidence>
<evidence type="ECO:0000313" key="2">
    <source>
        <dbReference type="Proteomes" id="UP000050465"/>
    </source>
</evidence>
<proteinExistence type="predicted"/>
<sequence>MIVLTPVQTFAQTVIEENANPSNNYPLITDEWSFWPTDQDRAPRRTASGSSRNITCLSSSIVPLIPPSQFGRTSTARPEILVYLPTRISGQAVFSIQSEENYSYIALIDIPEEEGIISIPLPTDAPDLANNQLYQWSLIVSCGDVVGPDSPSVAGWLETQTDIEESDAPAMPSLTQVTQYRDDYFWYDMLSMLARLKAAHPADEEIHQAWIRALEGNSLSEVVEKPLINAH</sequence>
<dbReference type="Pfam" id="PF06051">
    <property type="entry name" value="DUF928"/>
    <property type="match status" value="1"/>
</dbReference>
<dbReference type="EMBL" id="LJZR01000042">
    <property type="protein sequence ID" value="KPQ32946.1"/>
    <property type="molecule type" value="Genomic_DNA"/>
</dbReference>
<dbReference type="InterPro" id="IPR010328">
    <property type="entry name" value="DUF928"/>
</dbReference>
<organism evidence="1 2">
    <name type="scientific">Phormidesmis priestleyi Ana</name>
    <dbReference type="NCBI Taxonomy" id="1666911"/>
    <lineage>
        <taxon>Bacteria</taxon>
        <taxon>Bacillati</taxon>
        <taxon>Cyanobacteriota</taxon>
        <taxon>Cyanophyceae</taxon>
        <taxon>Leptolyngbyales</taxon>
        <taxon>Leptolyngbyaceae</taxon>
        <taxon>Phormidesmis</taxon>
    </lineage>
</organism>
<gene>
    <name evidence="1" type="ORF">HLUCCA11_20125</name>
</gene>
<name>A0A0N8KM74_9CYAN</name>
<accession>A0A0N8KM74</accession>
<dbReference type="Proteomes" id="UP000050465">
    <property type="component" value="Unassembled WGS sequence"/>
</dbReference>
<dbReference type="STRING" id="1666911.HLUCCA11_20125"/>
<evidence type="ECO:0008006" key="3">
    <source>
        <dbReference type="Google" id="ProtNLM"/>
    </source>
</evidence>
<dbReference type="AlphaFoldDB" id="A0A0N8KM74"/>
<comment type="caution">
    <text evidence="1">The sequence shown here is derived from an EMBL/GenBank/DDBJ whole genome shotgun (WGS) entry which is preliminary data.</text>
</comment>
<protein>
    <recommendedName>
        <fullName evidence="3">DUF928 domain-containing protein</fullName>
    </recommendedName>
</protein>
<reference evidence="1 2" key="1">
    <citation type="submission" date="2015-09" db="EMBL/GenBank/DDBJ databases">
        <title>Identification and resolution of microdiversity through metagenomic sequencing of parallel consortia.</title>
        <authorList>
            <person name="Nelson W.C."/>
            <person name="Romine M.F."/>
            <person name="Lindemann S.R."/>
        </authorList>
    </citation>
    <scope>NUCLEOTIDE SEQUENCE [LARGE SCALE GENOMIC DNA]</scope>
    <source>
        <strain evidence="1">Ana</strain>
    </source>
</reference>